<dbReference type="PANTHER" id="PTHR12815:SF18">
    <property type="entry name" value="SORTING AND ASSEMBLY MACHINERY COMPONENT 50 HOMOLOG"/>
    <property type="match status" value="1"/>
</dbReference>
<organism evidence="5 6">
    <name type="scientific">Vitis vinifera</name>
    <name type="common">Grape</name>
    <dbReference type="NCBI Taxonomy" id="29760"/>
    <lineage>
        <taxon>Eukaryota</taxon>
        <taxon>Viridiplantae</taxon>
        <taxon>Streptophyta</taxon>
        <taxon>Embryophyta</taxon>
        <taxon>Tracheophyta</taxon>
        <taxon>Spermatophyta</taxon>
        <taxon>Magnoliopsida</taxon>
        <taxon>eudicotyledons</taxon>
        <taxon>Gunneridae</taxon>
        <taxon>Pentapetalae</taxon>
        <taxon>rosids</taxon>
        <taxon>Vitales</taxon>
        <taxon>Vitaceae</taxon>
        <taxon>Viteae</taxon>
        <taxon>Vitis</taxon>
    </lineage>
</organism>
<dbReference type="Gene3D" id="3.10.20.310">
    <property type="entry name" value="membrane protein fhac"/>
    <property type="match status" value="1"/>
</dbReference>
<gene>
    <name evidence="5" type="ORF">CK203_070929</name>
</gene>
<proteinExistence type="predicted"/>
<evidence type="ECO:0000256" key="2">
    <source>
        <dbReference type="ARBA" id="ARBA00022692"/>
    </source>
</evidence>
<evidence type="ECO:0000313" key="5">
    <source>
        <dbReference type="EMBL" id="RVW42339.1"/>
    </source>
</evidence>
<protein>
    <submittedName>
        <fullName evidence="5">Uncharacterized protein</fullName>
    </submittedName>
</protein>
<dbReference type="AlphaFoldDB" id="A0A438E3S2"/>
<dbReference type="EMBL" id="QGNW01001405">
    <property type="protein sequence ID" value="RVW42339.1"/>
    <property type="molecule type" value="Genomic_DNA"/>
</dbReference>
<evidence type="ECO:0000256" key="4">
    <source>
        <dbReference type="SAM" id="Phobius"/>
    </source>
</evidence>
<comment type="caution">
    <text evidence="5">The sequence shown here is derived from an EMBL/GenBank/DDBJ whole genome shotgun (WGS) entry which is preliminary data.</text>
</comment>
<feature type="transmembrane region" description="Helical" evidence="4">
    <location>
        <begin position="579"/>
        <end position="597"/>
    </location>
</feature>
<keyword evidence="4" id="KW-1133">Transmembrane helix</keyword>
<evidence type="ECO:0000313" key="6">
    <source>
        <dbReference type="Proteomes" id="UP000288805"/>
    </source>
</evidence>
<keyword evidence="2 4" id="KW-0812">Transmembrane</keyword>
<dbReference type="InterPro" id="IPR039910">
    <property type="entry name" value="D15-like"/>
</dbReference>
<accession>A0A438E3S2</accession>
<evidence type="ECO:0000256" key="3">
    <source>
        <dbReference type="SAM" id="MobiDB-lite"/>
    </source>
</evidence>
<feature type="compositionally biased region" description="Basic and acidic residues" evidence="3">
    <location>
        <begin position="52"/>
        <end position="65"/>
    </location>
</feature>
<name>A0A438E3S2_VITVI</name>
<feature type="transmembrane region" description="Helical" evidence="4">
    <location>
        <begin position="548"/>
        <end position="567"/>
    </location>
</feature>
<dbReference type="Gene3D" id="2.40.160.50">
    <property type="entry name" value="membrane protein fhac: a member of the omp85/tpsb transporter family"/>
    <property type="match status" value="2"/>
</dbReference>
<keyword evidence="1" id="KW-1134">Transmembrane beta strand</keyword>
<feature type="compositionally biased region" description="Acidic residues" evidence="3">
    <location>
        <begin position="17"/>
        <end position="51"/>
    </location>
</feature>
<dbReference type="PANTHER" id="PTHR12815">
    <property type="entry name" value="SORTING AND ASSEMBLY MACHINERY SAMM50 PROTEIN FAMILY MEMBER"/>
    <property type="match status" value="1"/>
</dbReference>
<reference evidence="5 6" key="1">
    <citation type="journal article" date="2018" name="PLoS Genet.">
        <title>Population sequencing reveals clonal diversity and ancestral inbreeding in the grapevine cultivar Chardonnay.</title>
        <authorList>
            <person name="Roach M.J."/>
            <person name="Johnson D.L."/>
            <person name="Bohlmann J."/>
            <person name="van Vuuren H.J."/>
            <person name="Jones S.J."/>
            <person name="Pretorius I.S."/>
            <person name="Schmidt S.A."/>
            <person name="Borneman A.R."/>
        </authorList>
    </citation>
    <scope>NUCLEOTIDE SEQUENCE [LARGE SCALE GENOMIC DNA]</scope>
    <source>
        <strain evidence="6">cv. Chardonnay</strain>
        <tissue evidence="5">Leaf</tissue>
    </source>
</reference>
<dbReference type="Proteomes" id="UP000288805">
    <property type="component" value="Unassembled WGS sequence"/>
</dbReference>
<sequence>MALKENQEETPISENPNGDEEGGEESQADGVGDFEDEDEDEAEEEDEEEEARSEKSRESRLAEDGSKLESMFRRLASEKVKLRVHDVLIKGNTKTKDSLIEAELEAIKNATTMQELLKAAGIANHRFHSFGIFDSVGITLDCGPPELPGTVNVIVDVVETKNPLTGDLGIFTKPEAYATLVTPTLLFNQLLFNKVSFGQIALLGYNMPLRPGSSGKRDGEGLWEVQHFVLLSKLLNNLWSTTTTQAQIQVRPGSTSINFNNRFDMSCGQILARTWSLEGSLKLKNLFGYGDLWDGSLVYGWDQSSEISAGVSLPRFKGMVTPMLARVSLLSQDWLKFSSYKERSLGLNLGLISTKRHDLTYNLLWRTLTDPSQMSSRAVRRQLGHGLLSSLNARRKVQGGTCALEEAIFVDGGTLHFSKVLFQVYYSIVYPLYDSKQSKEKTGLVLMGVSMGRTTDGEGHCGHVWVALRQAMGGRPSFGMTLKKCYLDLYVLALYKDTWVLWKEGGALVTGCLDLQGGSFAAYPCTSRQICEDKLVWWEIRRLLFKPIVFFFLCYLVMHFVYFLSMWEIDLRCAIPLGFYRTALNLGISGGVIFPWGNGALSMPSSLPERFFLGGNSSPVCTLGGPTTLLGFKSRGLGPTERRRLLEINPMLFRDAGIHGHVFACAGNLTKLTENEFRKFSFQNSWIHFEALLDLDYCANQTIPYGDPHIAHAGF</sequence>
<evidence type="ECO:0000256" key="1">
    <source>
        <dbReference type="ARBA" id="ARBA00022452"/>
    </source>
</evidence>
<dbReference type="FunFam" id="3.10.20.310:FF:000016">
    <property type="entry name" value="Outer membrane OMP85 family protein"/>
    <property type="match status" value="1"/>
</dbReference>
<keyword evidence="4" id="KW-0472">Membrane</keyword>
<feature type="region of interest" description="Disordered" evidence="3">
    <location>
        <begin position="1"/>
        <end position="65"/>
    </location>
</feature>